<proteinExistence type="predicted"/>
<keyword evidence="2" id="KW-1185">Reference proteome</keyword>
<reference evidence="1 2" key="1">
    <citation type="journal article" date="2020" name="Cell">
        <title>Large-Scale Comparative Analyses of Tick Genomes Elucidate Their Genetic Diversity and Vector Capacities.</title>
        <authorList>
            <consortium name="Tick Genome and Microbiome Consortium (TIGMIC)"/>
            <person name="Jia N."/>
            <person name="Wang J."/>
            <person name="Shi W."/>
            <person name="Du L."/>
            <person name="Sun Y."/>
            <person name="Zhan W."/>
            <person name="Jiang J.F."/>
            <person name="Wang Q."/>
            <person name="Zhang B."/>
            <person name="Ji P."/>
            <person name="Bell-Sakyi L."/>
            <person name="Cui X.M."/>
            <person name="Yuan T.T."/>
            <person name="Jiang B.G."/>
            <person name="Yang W.F."/>
            <person name="Lam T.T."/>
            <person name="Chang Q.C."/>
            <person name="Ding S.J."/>
            <person name="Wang X.J."/>
            <person name="Zhu J.G."/>
            <person name="Ruan X.D."/>
            <person name="Zhao L."/>
            <person name="Wei J.T."/>
            <person name="Ye R.Z."/>
            <person name="Que T.C."/>
            <person name="Du C.H."/>
            <person name="Zhou Y.H."/>
            <person name="Cheng J.X."/>
            <person name="Dai P.F."/>
            <person name="Guo W.B."/>
            <person name="Han X.H."/>
            <person name="Huang E.J."/>
            <person name="Li L.F."/>
            <person name="Wei W."/>
            <person name="Gao Y.C."/>
            <person name="Liu J.Z."/>
            <person name="Shao H.Z."/>
            <person name="Wang X."/>
            <person name="Wang C.C."/>
            <person name="Yang T.C."/>
            <person name="Huo Q.B."/>
            <person name="Li W."/>
            <person name="Chen H.Y."/>
            <person name="Chen S.E."/>
            <person name="Zhou L.G."/>
            <person name="Ni X.B."/>
            <person name="Tian J.H."/>
            <person name="Sheng Y."/>
            <person name="Liu T."/>
            <person name="Pan Y.S."/>
            <person name="Xia L.Y."/>
            <person name="Li J."/>
            <person name="Zhao F."/>
            <person name="Cao W.C."/>
        </authorList>
    </citation>
    <scope>NUCLEOTIDE SEQUENCE [LARGE SCALE GENOMIC DNA]</scope>
    <source>
        <strain evidence="1">Iper-2018</strain>
    </source>
</reference>
<gene>
    <name evidence="1" type="ORF">HPB47_022338</name>
</gene>
<organism evidence="1 2">
    <name type="scientific">Ixodes persulcatus</name>
    <name type="common">Taiga tick</name>
    <dbReference type="NCBI Taxonomy" id="34615"/>
    <lineage>
        <taxon>Eukaryota</taxon>
        <taxon>Metazoa</taxon>
        <taxon>Ecdysozoa</taxon>
        <taxon>Arthropoda</taxon>
        <taxon>Chelicerata</taxon>
        <taxon>Arachnida</taxon>
        <taxon>Acari</taxon>
        <taxon>Parasitiformes</taxon>
        <taxon>Ixodida</taxon>
        <taxon>Ixodoidea</taxon>
        <taxon>Ixodidae</taxon>
        <taxon>Ixodinae</taxon>
        <taxon>Ixodes</taxon>
    </lineage>
</organism>
<name>A0AC60QA05_IXOPE</name>
<evidence type="ECO:0000313" key="1">
    <source>
        <dbReference type="EMBL" id="KAG0430839.1"/>
    </source>
</evidence>
<dbReference type="Proteomes" id="UP000805193">
    <property type="component" value="Unassembled WGS sequence"/>
</dbReference>
<sequence length="183" mass="21293">MYRNYLPKVYEHDLETIKEAVKNRPISLTIDEMPELRGQPAVAVLVTLYDDEALLGQWTHASVTSFGREVDCMLDIVDEEKRSYAVNSFREDHGSVAKKWSCTVQRNIADDLQYTSDSFWYWVHIVNPNVNAELPHMFEIYKHLFTLVVQRGHDITQLEREFLAYQSYAVKEIKSGPSFHVAH</sequence>
<comment type="caution">
    <text evidence="1">The sequence shown here is derived from an EMBL/GenBank/DDBJ whole genome shotgun (WGS) entry which is preliminary data.</text>
</comment>
<accession>A0AC60QA05</accession>
<protein>
    <submittedName>
        <fullName evidence="1">Uncharacterized protein</fullName>
    </submittedName>
</protein>
<dbReference type="EMBL" id="JABSTQ010009284">
    <property type="protein sequence ID" value="KAG0430839.1"/>
    <property type="molecule type" value="Genomic_DNA"/>
</dbReference>
<evidence type="ECO:0000313" key="2">
    <source>
        <dbReference type="Proteomes" id="UP000805193"/>
    </source>
</evidence>